<dbReference type="Proteomes" id="UP000650833">
    <property type="component" value="Unassembled WGS sequence"/>
</dbReference>
<gene>
    <name evidence="2" type="ORF">INT46_005471</name>
</gene>
<dbReference type="InterPro" id="IPR036875">
    <property type="entry name" value="Znf_CCHC_sf"/>
</dbReference>
<dbReference type="EMBL" id="JAEPRC010000457">
    <property type="protein sequence ID" value="KAG2196844.1"/>
    <property type="molecule type" value="Genomic_DNA"/>
</dbReference>
<name>A0A8H7QQC2_9FUNG</name>
<comment type="caution">
    <text evidence="2">The sequence shown here is derived from an EMBL/GenBank/DDBJ whole genome shotgun (WGS) entry which is preliminary data.</text>
</comment>
<sequence>MDLDVIRDLVNALSNGHNKRISSGNDCRNINNGNTSRNYTNIKCYNCQGWSHTQGECPSPRSSGRGGNRRFGGFSNKHLKE</sequence>
<dbReference type="SUPFAM" id="SSF57756">
    <property type="entry name" value="Retrovirus zinc finger-like domains"/>
    <property type="match status" value="1"/>
</dbReference>
<accession>A0A8H7QQC2</accession>
<proteinExistence type="predicted"/>
<evidence type="ECO:0008006" key="4">
    <source>
        <dbReference type="Google" id="ProtNLM"/>
    </source>
</evidence>
<feature type="compositionally biased region" description="Low complexity" evidence="1">
    <location>
        <begin position="71"/>
        <end position="81"/>
    </location>
</feature>
<evidence type="ECO:0000313" key="3">
    <source>
        <dbReference type="Proteomes" id="UP000650833"/>
    </source>
</evidence>
<dbReference type="GO" id="GO:0003676">
    <property type="term" value="F:nucleic acid binding"/>
    <property type="evidence" value="ECO:0007669"/>
    <property type="project" value="InterPro"/>
</dbReference>
<evidence type="ECO:0000313" key="2">
    <source>
        <dbReference type="EMBL" id="KAG2196844.1"/>
    </source>
</evidence>
<reference evidence="2" key="1">
    <citation type="submission" date="2020-12" db="EMBL/GenBank/DDBJ databases">
        <title>Metabolic potential, ecology and presence of endohyphal bacteria is reflected in genomic diversity of Mucoromycotina.</title>
        <authorList>
            <person name="Muszewska A."/>
            <person name="Okrasinska A."/>
            <person name="Steczkiewicz K."/>
            <person name="Drgas O."/>
            <person name="Orlowska M."/>
            <person name="Perlinska-Lenart U."/>
            <person name="Aleksandrzak-Piekarczyk T."/>
            <person name="Szatraj K."/>
            <person name="Zielenkiewicz U."/>
            <person name="Pilsyk S."/>
            <person name="Malc E."/>
            <person name="Mieczkowski P."/>
            <person name="Kruszewska J.S."/>
            <person name="Biernat P."/>
            <person name="Pawlowska J."/>
        </authorList>
    </citation>
    <scope>NUCLEOTIDE SEQUENCE</scope>
    <source>
        <strain evidence="2">CBS 226.32</strain>
    </source>
</reference>
<dbReference type="GO" id="GO:0008270">
    <property type="term" value="F:zinc ion binding"/>
    <property type="evidence" value="ECO:0007669"/>
    <property type="project" value="InterPro"/>
</dbReference>
<protein>
    <recommendedName>
        <fullName evidence="4">CCHC-type domain-containing protein</fullName>
    </recommendedName>
</protein>
<feature type="region of interest" description="Disordered" evidence="1">
    <location>
        <begin position="52"/>
        <end position="81"/>
    </location>
</feature>
<evidence type="ECO:0000256" key="1">
    <source>
        <dbReference type="SAM" id="MobiDB-lite"/>
    </source>
</evidence>
<keyword evidence="3" id="KW-1185">Reference proteome</keyword>
<dbReference type="AlphaFoldDB" id="A0A8H7QQC2"/>
<organism evidence="2 3">
    <name type="scientific">Mucor plumbeus</name>
    <dbReference type="NCBI Taxonomy" id="97098"/>
    <lineage>
        <taxon>Eukaryota</taxon>
        <taxon>Fungi</taxon>
        <taxon>Fungi incertae sedis</taxon>
        <taxon>Mucoromycota</taxon>
        <taxon>Mucoromycotina</taxon>
        <taxon>Mucoromycetes</taxon>
        <taxon>Mucorales</taxon>
        <taxon>Mucorineae</taxon>
        <taxon>Mucoraceae</taxon>
        <taxon>Mucor</taxon>
    </lineage>
</organism>